<dbReference type="FunFam" id="3.40.50.300:FF:000032">
    <property type="entry name" value="Export ABC transporter ATP-binding protein"/>
    <property type="match status" value="1"/>
</dbReference>
<dbReference type="PANTHER" id="PTHR24220:SF86">
    <property type="entry name" value="ABC TRANSPORTER ABCH.1"/>
    <property type="match status" value="1"/>
</dbReference>
<evidence type="ECO:0000313" key="6">
    <source>
        <dbReference type="EMBL" id="TQL35642.1"/>
    </source>
</evidence>
<dbReference type="SUPFAM" id="SSF52540">
    <property type="entry name" value="P-loop containing nucleoside triphosphate hydrolases"/>
    <property type="match status" value="1"/>
</dbReference>
<dbReference type="GO" id="GO:0022857">
    <property type="term" value="F:transmembrane transporter activity"/>
    <property type="evidence" value="ECO:0007669"/>
    <property type="project" value="TreeGrafter"/>
</dbReference>
<dbReference type="InterPro" id="IPR017871">
    <property type="entry name" value="ABC_transporter-like_CS"/>
</dbReference>
<evidence type="ECO:0000256" key="3">
    <source>
        <dbReference type="ARBA" id="ARBA00022840"/>
    </source>
</evidence>
<evidence type="ECO:0000256" key="2">
    <source>
        <dbReference type="ARBA" id="ARBA00022741"/>
    </source>
</evidence>
<keyword evidence="8" id="KW-1185">Reference proteome</keyword>
<dbReference type="GO" id="GO:0005886">
    <property type="term" value="C:plasma membrane"/>
    <property type="evidence" value="ECO:0007669"/>
    <property type="project" value="TreeGrafter"/>
</dbReference>
<dbReference type="PROSITE" id="PS50893">
    <property type="entry name" value="ABC_TRANSPORTER_2"/>
    <property type="match status" value="1"/>
</dbReference>
<dbReference type="EMBL" id="VFOL01000001">
    <property type="protein sequence ID" value="TQL35642.1"/>
    <property type="molecule type" value="Genomic_DNA"/>
</dbReference>
<dbReference type="InterPro" id="IPR003439">
    <property type="entry name" value="ABC_transporter-like_ATP-bd"/>
</dbReference>
<comment type="caution">
    <text evidence="6">The sequence shown here is derived from an EMBL/GenBank/DDBJ whole genome shotgun (WGS) entry which is preliminary data.</text>
</comment>
<dbReference type="Gene3D" id="3.40.50.300">
    <property type="entry name" value="P-loop containing nucleotide triphosphate hydrolases"/>
    <property type="match status" value="1"/>
</dbReference>
<reference evidence="6 7" key="1">
    <citation type="submission" date="2019-06" db="EMBL/GenBank/DDBJ databases">
        <title>Sequencing the genomes of 1000 actinobacteria strains.</title>
        <authorList>
            <person name="Klenk H.-P."/>
        </authorList>
    </citation>
    <scope>NUCLEOTIDE SEQUENCE [LARGE SCALE GENOMIC DNA]</scope>
    <source>
        <strain evidence="6 7">DSM 44819</strain>
    </source>
</reference>
<evidence type="ECO:0000259" key="4">
    <source>
        <dbReference type="PROSITE" id="PS50893"/>
    </source>
</evidence>
<dbReference type="CDD" id="cd03255">
    <property type="entry name" value="ABC_MJ0796_LolCDE_FtsE"/>
    <property type="match status" value="1"/>
</dbReference>
<sequence length="231" mass="24978">MRHLVELRGVSRTFPGPPAVQALRPVDLVVSAGESVAITGPSGSGKSTLLHLLGLLDRSSSGSYLLDGSDTGALSDAERTRLRGRRIGFVFQGFYLVSHRSALENVMLALVYCDTPRRRRRAMALQALERVRLAHRAHAMPNTLSGGERQRVAIARALVTRPAVLLADEPTGNLDSITAEEVLTHFEELHQDGQATIVVTHDREVARRASRQLHIRDGLLADLGTGGSDAA</sequence>
<evidence type="ECO:0000256" key="1">
    <source>
        <dbReference type="ARBA" id="ARBA00022448"/>
    </source>
</evidence>
<dbReference type="EMBL" id="BOQM01000002">
    <property type="protein sequence ID" value="GIM81753.1"/>
    <property type="molecule type" value="Genomic_DNA"/>
</dbReference>
<dbReference type="AlphaFoldDB" id="A0A542XII0"/>
<feature type="domain" description="ABC transporter" evidence="4">
    <location>
        <begin position="5"/>
        <end position="230"/>
    </location>
</feature>
<dbReference type="Pfam" id="PF00005">
    <property type="entry name" value="ABC_tran"/>
    <property type="match status" value="1"/>
</dbReference>
<dbReference type="SMART" id="SM00382">
    <property type="entry name" value="AAA"/>
    <property type="match status" value="1"/>
</dbReference>
<protein>
    <submittedName>
        <fullName evidence="5">Macrolide export ATP-binding/permease protein MacB</fullName>
    </submittedName>
    <submittedName>
        <fullName evidence="6">Putative ABC transport system ATP-binding protein</fullName>
    </submittedName>
</protein>
<dbReference type="PANTHER" id="PTHR24220">
    <property type="entry name" value="IMPORT ATP-BINDING PROTEIN"/>
    <property type="match status" value="1"/>
</dbReference>
<dbReference type="GO" id="GO:0098796">
    <property type="term" value="C:membrane protein complex"/>
    <property type="evidence" value="ECO:0007669"/>
    <property type="project" value="UniProtKB-ARBA"/>
</dbReference>
<dbReference type="InterPro" id="IPR017911">
    <property type="entry name" value="MacB-like_ATP-bd"/>
</dbReference>
<gene>
    <name evidence="5" type="primary">macB</name>
    <name evidence="6" type="ORF">FB564_0705</name>
    <name evidence="5" type="ORF">Sar04_03770</name>
</gene>
<proteinExistence type="predicted"/>
<dbReference type="InterPro" id="IPR015854">
    <property type="entry name" value="ABC_transpr_LolD-like"/>
</dbReference>
<evidence type="ECO:0000313" key="7">
    <source>
        <dbReference type="Proteomes" id="UP000315983"/>
    </source>
</evidence>
<name>A0A542XII0_SALAC</name>
<dbReference type="PROSITE" id="PS00211">
    <property type="entry name" value="ABC_TRANSPORTER_1"/>
    <property type="match status" value="1"/>
</dbReference>
<accession>A0A542XII0</accession>
<keyword evidence="2" id="KW-0547">Nucleotide-binding</keyword>
<dbReference type="GO" id="GO:0016887">
    <property type="term" value="F:ATP hydrolysis activity"/>
    <property type="evidence" value="ECO:0007669"/>
    <property type="project" value="InterPro"/>
</dbReference>
<keyword evidence="3 6" id="KW-0067">ATP-binding</keyword>
<organism evidence="6 7">
    <name type="scientific">Salinispora arenicola</name>
    <dbReference type="NCBI Taxonomy" id="168697"/>
    <lineage>
        <taxon>Bacteria</taxon>
        <taxon>Bacillati</taxon>
        <taxon>Actinomycetota</taxon>
        <taxon>Actinomycetes</taxon>
        <taxon>Micromonosporales</taxon>
        <taxon>Micromonosporaceae</taxon>
        <taxon>Salinispora</taxon>
    </lineage>
</organism>
<evidence type="ECO:0000313" key="5">
    <source>
        <dbReference type="EMBL" id="GIM81753.1"/>
    </source>
</evidence>
<evidence type="ECO:0000313" key="8">
    <source>
        <dbReference type="Proteomes" id="UP000677457"/>
    </source>
</evidence>
<dbReference type="GO" id="GO:0005524">
    <property type="term" value="F:ATP binding"/>
    <property type="evidence" value="ECO:0007669"/>
    <property type="project" value="UniProtKB-KW"/>
</dbReference>
<dbReference type="InterPro" id="IPR027417">
    <property type="entry name" value="P-loop_NTPase"/>
</dbReference>
<dbReference type="Proteomes" id="UP000677457">
    <property type="component" value="Unassembled WGS sequence"/>
</dbReference>
<reference evidence="5 8" key="2">
    <citation type="submission" date="2021-03" db="EMBL/GenBank/DDBJ databases">
        <title>Whole genome shotgun sequence of Salinispora arenicola NBRC 105043.</title>
        <authorList>
            <person name="Komaki H."/>
            <person name="Tamura T."/>
        </authorList>
    </citation>
    <scope>NUCLEOTIDE SEQUENCE [LARGE SCALE GENOMIC DNA]</scope>
    <source>
        <strain evidence="5 8">NBRC 105043</strain>
    </source>
</reference>
<dbReference type="Proteomes" id="UP000315983">
    <property type="component" value="Unassembled WGS sequence"/>
</dbReference>
<keyword evidence="1" id="KW-0813">Transport</keyword>
<dbReference type="InterPro" id="IPR003593">
    <property type="entry name" value="AAA+_ATPase"/>
</dbReference>